<dbReference type="KEGG" id="bsan:CHH28_03830"/>
<dbReference type="InterPro" id="IPR036278">
    <property type="entry name" value="Sialidase_sf"/>
</dbReference>
<evidence type="ECO:0000313" key="3">
    <source>
        <dbReference type="Proteomes" id="UP000202440"/>
    </source>
</evidence>
<evidence type="ECO:0000313" key="2">
    <source>
        <dbReference type="EMBL" id="ASP37855.1"/>
    </source>
</evidence>
<sequence>MKDIEMDLPNRSDSQDQFTDKANRFFASLPEWQQSLSNFGGWIQSTAQQTSDLRDEVEQFKENSELQVDLAKVEVQNCQAEVEGAKQQADRSLSEADRAQQQADRAQMHQQSAEVAAAAAGSAPGLPTLTGKANQVLTVNSAGDGVHWRQSGRVGDILETAGSPPPGYLPMNGGEYRAADYPELAQLMPTVWWEKVESFDTPVNSDLNTTVYLGENCWLCYRNGYTDRPAFYSNNNGKSWQRLDHIFPQLQGVNIYDLNANPKSGIVVFRAQGGGFSNNQLQRTNLNFENITKVFSASSNAGGFLRCSPNALTPEWVWVNTNSVHYASRDDGISWEQPSRFSHSSNKDFAPTTSGWLISSTAGAACISSLFQTNESCIYRDYIYNHRPNFLSDYYTDESYVYQNGNSLPIFRGNAETGFCSVPKGDYNMYNAFLGTAGIILASHSYGIMVYHHEREIRLLNDGPPLSFGEYNTSFNPEDETVVVCNGSSIFRIGPDLDRKLFIPRRHSDVGGIYIKALS</sequence>
<protein>
    <submittedName>
        <fullName evidence="2">Uncharacterized protein</fullName>
    </submittedName>
</protein>
<reference evidence="2 3" key="1">
    <citation type="submission" date="2017-07" db="EMBL/GenBank/DDBJ databases">
        <title>Annotated genome sequence of Bacterioplanes sanyensis isolated from Red Sea.</title>
        <authorList>
            <person name="Rehman Z.U."/>
        </authorList>
    </citation>
    <scope>NUCLEOTIDE SEQUENCE [LARGE SCALE GENOMIC DNA]</scope>
    <source>
        <strain evidence="2 3">NV9</strain>
    </source>
</reference>
<dbReference type="EMBL" id="CP022530">
    <property type="protein sequence ID" value="ASP37855.1"/>
    <property type="molecule type" value="Genomic_DNA"/>
</dbReference>
<dbReference type="InterPro" id="IPR037053">
    <property type="entry name" value="Phage_tail_collar_dom_sf"/>
</dbReference>
<keyword evidence="3" id="KW-1185">Reference proteome</keyword>
<dbReference type="Gene3D" id="3.90.1340.10">
    <property type="entry name" value="Phage tail collar domain"/>
    <property type="match status" value="1"/>
</dbReference>
<accession>A0A222FFK3</accession>
<evidence type="ECO:0000256" key="1">
    <source>
        <dbReference type="SAM" id="MobiDB-lite"/>
    </source>
</evidence>
<dbReference type="AlphaFoldDB" id="A0A222FFK3"/>
<feature type="compositionally biased region" description="Basic and acidic residues" evidence="1">
    <location>
        <begin position="88"/>
        <end position="98"/>
    </location>
</feature>
<gene>
    <name evidence="2" type="ORF">CHH28_03830</name>
</gene>
<feature type="region of interest" description="Disordered" evidence="1">
    <location>
        <begin position="86"/>
        <end position="119"/>
    </location>
</feature>
<proteinExistence type="predicted"/>
<name>A0A222FFK3_9GAMM</name>
<dbReference type="SUPFAM" id="SSF50939">
    <property type="entry name" value="Sialidases"/>
    <property type="match status" value="1"/>
</dbReference>
<organism evidence="2 3">
    <name type="scientific">Bacterioplanes sanyensis</name>
    <dbReference type="NCBI Taxonomy" id="1249553"/>
    <lineage>
        <taxon>Bacteria</taxon>
        <taxon>Pseudomonadati</taxon>
        <taxon>Pseudomonadota</taxon>
        <taxon>Gammaproteobacteria</taxon>
        <taxon>Oceanospirillales</taxon>
        <taxon>Oceanospirillaceae</taxon>
        <taxon>Bacterioplanes</taxon>
    </lineage>
</organism>
<dbReference type="Proteomes" id="UP000202440">
    <property type="component" value="Chromosome"/>
</dbReference>